<evidence type="ECO:0000259" key="2">
    <source>
        <dbReference type="Pfam" id="PF14534"/>
    </source>
</evidence>
<reference evidence="4" key="1">
    <citation type="journal article" date="2019" name="Int. J. Syst. Evol. Microbiol.">
        <title>The Global Catalogue of Microorganisms (GCM) 10K type strain sequencing project: providing services to taxonomists for standard genome sequencing and annotation.</title>
        <authorList>
            <consortium name="The Broad Institute Genomics Platform"/>
            <consortium name="The Broad Institute Genome Sequencing Center for Infectious Disease"/>
            <person name="Wu L."/>
            <person name="Ma J."/>
        </authorList>
    </citation>
    <scope>NUCLEOTIDE SEQUENCE [LARGE SCALE GENOMIC DNA]</scope>
    <source>
        <strain evidence="4">CGMCC 4.1782</strain>
    </source>
</reference>
<accession>A0ABW5CZX6</accession>
<dbReference type="SUPFAM" id="SSF54427">
    <property type="entry name" value="NTF2-like"/>
    <property type="match status" value="1"/>
</dbReference>
<organism evidence="3 4">
    <name type="scientific">Pontibacter ruber</name>
    <dbReference type="NCBI Taxonomy" id="1343895"/>
    <lineage>
        <taxon>Bacteria</taxon>
        <taxon>Pseudomonadati</taxon>
        <taxon>Bacteroidota</taxon>
        <taxon>Cytophagia</taxon>
        <taxon>Cytophagales</taxon>
        <taxon>Hymenobacteraceae</taxon>
        <taxon>Pontibacter</taxon>
    </lineage>
</organism>
<dbReference type="InterPro" id="IPR027843">
    <property type="entry name" value="DUF4440"/>
</dbReference>
<dbReference type="EMBL" id="JBHUIM010000001">
    <property type="protein sequence ID" value="MFD2246580.1"/>
    <property type="molecule type" value="Genomic_DNA"/>
</dbReference>
<keyword evidence="4" id="KW-1185">Reference proteome</keyword>
<name>A0ABW5CZX6_9BACT</name>
<dbReference type="Pfam" id="PF14534">
    <property type="entry name" value="DUF4440"/>
    <property type="match status" value="1"/>
</dbReference>
<protein>
    <submittedName>
        <fullName evidence="3">YybH family protein</fullName>
    </submittedName>
</protein>
<feature type="signal peptide" evidence="1">
    <location>
        <begin position="1"/>
        <end position="21"/>
    </location>
</feature>
<evidence type="ECO:0000313" key="4">
    <source>
        <dbReference type="Proteomes" id="UP001597374"/>
    </source>
</evidence>
<gene>
    <name evidence="3" type="ORF">ACFSKP_09965</name>
</gene>
<sequence length="267" mass="29293">MIKPFLLFLLLLFGGFQTNNAARDKALESMANAERAFSAASVKNGIKAAFLENLADDAIVFLPGPVNGKEGYGKQPESPAKLSWYPAYADISASPDWGYTTGPYELRPKPEDEKPTGAGFYLSVWKKQADGKWKVAVDMGNSFSPDLIKKVVYQPTPPAKGKAAKGTEAQLLQQDTATTQAYHPETIVYRAGVYPYHFKEKTTKSETDVTYTTLGHDISPAADMAFTYGSYTRGSGEQAESGYYLKVWKVLEGKWQLAAHNLVPGKK</sequence>
<keyword evidence="1" id="KW-0732">Signal</keyword>
<proteinExistence type="predicted"/>
<dbReference type="Proteomes" id="UP001597374">
    <property type="component" value="Unassembled WGS sequence"/>
</dbReference>
<feature type="domain" description="DUF4440" evidence="2">
    <location>
        <begin position="33"/>
        <end position="135"/>
    </location>
</feature>
<evidence type="ECO:0000313" key="3">
    <source>
        <dbReference type="EMBL" id="MFD2246580.1"/>
    </source>
</evidence>
<evidence type="ECO:0000256" key="1">
    <source>
        <dbReference type="SAM" id="SignalP"/>
    </source>
</evidence>
<dbReference type="Gene3D" id="3.10.450.50">
    <property type="match status" value="1"/>
</dbReference>
<feature type="chain" id="PRO_5045576334" evidence="1">
    <location>
        <begin position="22"/>
        <end position="267"/>
    </location>
</feature>
<comment type="caution">
    <text evidence="3">The sequence shown here is derived from an EMBL/GenBank/DDBJ whole genome shotgun (WGS) entry which is preliminary data.</text>
</comment>
<dbReference type="RefSeq" id="WP_250428366.1">
    <property type="nucleotide sequence ID" value="NZ_JALPRR010000001.1"/>
</dbReference>
<dbReference type="InterPro" id="IPR032710">
    <property type="entry name" value="NTF2-like_dom_sf"/>
</dbReference>